<dbReference type="EMBL" id="BORT01000022">
    <property type="protein sequence ID" value="GIO49477.1"/>
    <property type="molecule type" value="Genomic_DNA"/>
</dbReference>
<organism evidence="1 2">
    <name type="scientific">Paenibacillus azoreducens</name>
    <dbReference type="NCBI Taxonomy" id="116718"/>
    <lineage>
        <taxon>Bacteria</taxon>
        <taxon>Bacillati</taxon>
        <taxon>Bacillota</taxon>
        <taxon>Bacilli</taxon>
        <taxon>Bacillales</taxon>
        <taxon>Paenibacillaceae</taxon>
        <taxon>Paenibacillus</taxon>
    </lineage>
</organism>
<dbReference type="RefSeq" id="WP_212979966.1">
    <property type="nucleotide sequence ID" value="NZ_AP025343.1"/>
</dbReference>
<dbReference type="AlphaFoldDB" id="A0A919YJK6"/>
<keyword evidence="2" id="KW-1185">Reference proteome</keyword>
<evidence type="ECO:0000313" key="1">
    <source>
        <dbReference type="EMBL" id="GIO49477.1"/>
    </source>
</evidence>
<accession>A0A919YJK6</accession>
<dbReference type="InterPro" id="IPR036410">
    <property type="entry name" value="HSP_DnaJ_Cys-rich_dom_sf"/>
</dbReference>
<comment type="caution">
    <text evidence="1">The sequence shown here is derived from an EMBL/GenBank/DDBJ whole genome shotgun (WGS) entry which is preliminary data.</text>
</comment>
<dbReference type="Gene3D" id="6.20.20.10">
    <property type="match status" value="1"/>
</dbReference>
<evidence type="ECO:0000313" key="2">
    <source>
        <dbReference type="Proteomes" id="UP000682811"/>
    </source>
</evidence>
<protein>
    <submittedName>
        <fullName evidence="1">Uncharacterized protein</fullName>
    </submittedName>
</protein>
<name>A0A919YJK6_9BACL</name>
<reference evidence="1 2" key="1">
    <citation type="submission" date="2021-03" db="EMBL/GenBank/DDBJ databases">
        <title>Antimicrobial resistance genes in bacteria isolated from Japanese honey, and their potential for conferring macrolide and lincosamide resistance in the American foulbrood pathogen Paenibacillus larvae.</title>
        <authorList>
            <person name="Okamoto M."/>
            <person name="Kumagai M."/>
            <person name="Kanamori H."/>
            <person name="Takamatsu D."/>
        </authorList>
    </citation>
    <scope>NUCLEOTIDE SEQUENCE [LARGE SCALE GENOMIC DNA]</scope>
    <source>
        <strain evidence="1 2">J34TS1</strain>
    </source>
</reference>
<sequence length="51" mass="5467">MDCPVCGGNGELECLTPLAENQEQYDSPLCEGKKIIPCSRCSGSGYLEQEA</sequence>
<dbReference type="Proteomes" id="UP000682811">
    <property type="component" value="Unassembled WGS sequence"/>
</dbReference>
<proteinExistence type="predicted"/>
<gene>
    <name evidence="1" type="ORF">J34TS1_42420</name>
</gene>
<dbReference type="SUPFAM" id="SSF57938">
    <property type="entry name" value="DnaJ/Hsp40 cysteine-rich domain"/>
    <property type="match status" value="1"/>
</dbReference>